<gene>
    <name evidence="2" type="ORF">ACFONA_00310</name>
</gene>
<organism evidence="2 3">
    <name type="scientific">Sphingomonas hylomeconis</name>
    <dbReference type="NCBI Taxonomy" id="1395958"/>
    <lineage>
        <taxon>Bacteria</taxon>
        <taxon>Pseudomonadati</taxon>
        <taxon>Pseudomonadota</taxon>
        <taxon>Alphaproteobacteria</taxon>
        <taxon>Sphingomonadales</taxon>
        <taxon>Sphingomonadaceae</taxon>
        <taxon>Sphingomonas</taxon>
    </lineage>
</organism>
<evidence type="ECO:0000313" key="2">
    <source>
        <dbReference type="EMBL" id="MFC3578593.1"/>
    </source>
</evidence>
<protein>
    <submittedName>
        <fullName evidence="2">Uncharacterized protein</fullName>
    </submittedName>
</protein>
<keyword evidence="1" id="KW-0472">Membrane</keyword>
<feature type="transmembrane region" description="Helical" evidence="1">
    <location>
        <begin position="88"/>
        <end position="112"/>
    </location>
</feature>
<feature type="transmembrane region" description="Helical" evidence="1">
    <location>
        <begin position="27"/>
        <end position="47"/>
    </location>
</feature>
<sequence length="324" mass="35199">MTILQADVREQNEPGDWEAGLSARDGYPVFALILIFVLIAVTAVAIGRIDTTMGMAYVAGATLGPALLFWGIAYAVTIRHARRAWQVGSFAGVMLVALLYCTAVMGTASAAAKRDLAMLADIRFDAEGMAILPANADRGPASRVFIGHFAALNTLLRERRQRLEKSGLGSIVDPQALSVNPALLRDCARFGRARPENDAATAQVAALIAALPGKLERAGIEPILRTQLLTGMTRGATGSQLKIRAAGARIDAMLEEAEALCTVLAWHRWTPRARAFVFTSIVDMQEYDRHVILYNGLIQQDQAADAEMRQAAERDRTRIRRAMN</sequence>
<proteinExistence type="predicted"/>
<comment type="caution">
    <text evidence="2">The sequence shown here is derived from an EMBL/GenBank/DDBJ whole genome shotgun (WGS) entry which is preliminary data.</text>
</comment>
<feature type="transmembrane region" description="Helical" evidence="1">
    <location>
        <begin position="54"/>
        <end position="76"/>
    </location>
</feature>
<accession>A0ABV7SQ63</accession>
<reference evidence="3" key="1">
    <citation type="journal article" date="2019" name="Int. J. Syst. Evol. Microbiol.">
        <title>The Global Catalogue of Microorganisms (GCM) 10K type strain sequencing project: providing services to taxonomists for standard genome sequencing and annotation.</title>
        <authorList>
            <consortium name="The Broad Institute Genomics Platform"/>
            <consortium name="The Broad Institute Genome Sequencing Center for Infectious Disease"/>
            <person name="Wu L."/>
            <person name="Ma J."/>
        </authorList>
    </citation>
    <scope>NUCLEOTIDE SEQUENCE [LARGE SCALE GENOMIC DNA]</scope>
    <source>
        <strain evidence="3">KCTC 42739</strain>
    </source>
</reference>
<keyword evidence="1" id="KW-0812">Transmembrane</keyword>
<dbReference type="Proteomes" id="UP001595713">
    <property type="component" value="Unassembled WGS sequence"/>
</dbReference>
<evidence type="ECO:0000313" key="3">
    <source>
        <dbReference type="Proteomes" id="UP001595713"/>
    </source>
</evidence>
<keyword evidence="1" id="KW-1133">Transmembrane helix</keyword>
<name>A0ABV7SQ63_9SPHN</name>
<evidence type="ECO:0000256" key="1">
    <source>
        <dbReference type="SAM" id="Phobius"/>
    </source>
</evidence>
<dbReference type="EMBL" id="JBHRXP010000001">
    <property type="protein sequence ID" value="MFC3578593.1"/>
    <property type="molecule type" value="Genomic_DNA"/>
</dbReference>
<keyword evidence="3" id="KW-1185">Reference proteome</keyword>